<evidence type="ECO:0000313" key="2">
    <source>
        <dbReference type="EMBL" id="CAF4419287.1"/>
    </source>
</evidence>
<dbReference type="AlphaFoldDB" id="A0A820Q9X5"/>
<gene>
    <name evidence="2" type="ORF">UXM345_LOCUS38714</name>
</gene>
<organism evidence="2 3">
    <name type="scientific">Rotaria magnacalcarata</name>
    <dbReference type="NCBI Taxonomy" id="392030"/>
    <lineage>
        <taxon>Eukaryota</taxon>
        <taxon>Metazoa</taxon>
        <taxon>Spiralia</taxon>
        <taxon>Gnathifera</taxon>
        <taxon>Rotifera</taxon>
        <taxon>Eurotatoria</taxon>
        <taxon>Bdelloidea</taxon>
        <taxon>Philodinida</taxon>
        <taxon>Philodinidae</taxon>
        <taxon>Rotaria</taxon>
    </lineage>
</organism>
<dbReference type="EMBL" id="CAJOBF010030786">
    <property type="protein sequence ID" value="CAF4419287.1"/>
    <property type="molecule type" value="Genomic_DNA"/>
</dbReference>
<dbReference type="Gene3D" id="2.30.30.100">
    <property type="match status" value="2"/>
</dbReference>
<comment type="caution">
    <text evidence="2">The sequence shown here is derived from an EMBL/GenBank/DDBJ whole genome shotgun (WGS) entry which is preliminary data.</text>
</comment>
<dbReference type="Pfam" id="PF13517">
    <property type="entry name" value="FG-GAP_3"/>
    <property type="match status" value="1"/>
</dbReference>
<dbReference type="SUPFAM" id="SSF69318">
    <property type="entry name" value="Integrin alpha N-terminal domain"/>
    <property type="match status" value="1"/>
</dbReference>
<protein>
    <recommendedName>
        <fullName evidence="4">VCBS repeat-containing protein</fullName>
    </recommendedName>
</protein>
<keyword evidence="1" id="KW-0732">Signal</keyword>
<dbReference type="InterPro" id="IPR028994">
    <property type="entry name" value="Integrin_alpha_N"/>
</dbReference>
<proteinExistence type="predicted"/>
<evidence type="ECO:0008006" key="4">
    <source>
        <dbReference type="Google" id="ProtNLM"/>
    </source>
</evidence>
<evidence type="ECO:0000313" key="3">
    <source>
        <dbReference type="Proteomes" id="UP000663842"/>
    </source>
</evidence>
<dbReference type="PANTHER" id="PTHR46580:SF2">
    <property type="entry name" value="MAM DOMAIN-CONTAINING PROTEIN"/>
    <property type="match status" value="1"/>
</dbReference>
<dbReference type="InterPro" id="IPR013517">
    <property type="entry name" value="FG-GAP"/>
</dbReference>
<dbReference type="Proteomes" id="UP000663842">
    <property type="component" value="Unassembled WGS sequence"/>
</dbReference>
<name>A0A820Q9X5_9BILA</name>
<sequence length="101" mass="10349">MPFDVLAADVNVDFKPDIIVANSASNNACVLLNTGNGTFSAQTTYSTGNWPDEVVVADVNGDGKPDIIVANCNSNNVGVLLNIGNVTLAAQTTYSAGPCST</sequence>
<reference evidence="2" key="1">
    <citation type="submission" date="2021-02" db="EMBL/GenBank/DDBJ databases">
        <authorList>
            <person name="Nowell W R."/>
        </authorList>
    </citation>
    <scope>NUCLEOTIDE SEQUENCE</scope>
</reference>
<feature type="non-terminal residue" evidence="2">
    <location>
        <position position="101"/>
    </location>
</feature>
<accession>A0A820Q9X5</accession>
<evidence type="ECO:0000256" key="1">
    <source>
        <dbReference type="ARBA" id="ARBA00022729"/>
    </source>
</evidence>
<dbReference type="PANTHER" id="PTHR46580">
    <property type="entry name" value="SENSOR KINASE-RELATED"/>
    <property type="match status" value="1"/>
</dbReference>